<evidence type="ECO:0000313" key="1">
    <source>
        <dbReference type="EMBL" id="OEG70225.1"/>
    </source>
</evidence>
<gene>
    <name evidence="1" type="ORF">ATZ36_05540</name>
</gene>
<sequence>MIQFTSFLHKPKKECLSRKIFDKKNKSGRTLDIDKAKSVFFFRNDDKTGDITVSTPLFREIKKKYLDIEGYNSLRAGNNKEIIIRYNNNVSVGYMKPGESSLRIFLFSENCGNRM</sequence>
<keyword evidence="2" id="KW-1185">Reference proteome</keyword>
<organism evidence="1 2">
    <name type="scientific">Endomicrobium trichonymphae</name>
    <dbReference type="NCBI Taxonomy" id="1408204"/>
    <lineage>
        <taxon>Bacteria</taxon>
        <taxon>Pseudomonadati</taxon>
        <taxon>Elusimicrobiota</taxon>
        <taxon>Endomicrobiia</taxon>
        <taxon>Endomicrobiales</taxon>
        <taxon>Endomicrobiaceae</taxon>
        <taxon>Candidatus Endomicrobiellum</taxon>
    </lineage>
</organism>
<proteinExistence type="predicted"/>
<name>A0A1E5IIJ4_ENDTX</name>
<accession>A0A1E5IIJ4</accession>
<dbReference type="AlphaFoldDB" id="A0A1E5IIJ4"/>
<comment type="caution">
    <text evidence="1">The sequence shown here is derived from an EMBL/GenBank/DDBJ whole genome shotgun (WGS) entry which is preliminary data.</text>
</comment>
<dbReference type="Proteomes" id="UP000095237">
    <property type="component" value="Unassembled WGS sequence"/>
</dbReference>
<reference evidence="1 2" key="1">
    <citation type="submission" date="2015-11" db="EMBL/GenBank/DDBJ databases">
        <title>Evidence for parallel genomic evolution in an endosymbiosis of termite gut flagellates.</title>
        <authorList>
            <person name="Zheng H."/>
        </authorList>
    </citation>
    <scope>NUCLEOTIDE SEQUENCE [LARGE SCALE GENOMIC DNA]</scope>
    <source>
        <strain evidence="1 2">CET450</strain>
    </source>
</reference>
<protein>
    <submittedName>
        <fullName evidence="1">Uncharacterized protein</fullName>
    </submittedName>
</protein>
<dbReference type="EMBL" id="LNVX01000421">
    <property type="protein sequence ID" value="OEG70225.1"/>
    <property type="molecule type" value="Genomic_DNA"/>
</dbReference>
<evidence type="ECO:0000313" key="2">
    <source>
        <dbReference type="Proteomes" id="UP000095237"/>
    </source>
</evidence>